<dbReference type="PANTHER" id="PTHR34825">
    <property type="entry name" value="CONSERVED PROTEIN, WITH A WEAK D-GALACTARATE DEHYDRATASE/ALTRONATE HYDROLASE DOMAIN"/>
    <property type="match status" value="1"/>
</dbReference>
<evidence type="ECO:0000256" key="1">
    <source>
        <dbReference type="SAM" id="MobiDB-lite"/>
    </source>
</evidence>
<evidence type="ECO:0000259" key="2">
    <source>
        <dbReference type="Pfam" id="PF09820"/>
    </source>
</evidence>
<proteinExistence type="predicted"/>
<feature type="region of interest" description="Disordered" evidence="1">
    <location>
        <begin position="114"/>
        <end position="134"/>
    </location>
</feature>
<evidence type="ECO:0000313" key="4">
    <source>
        <dbReference type="Proteomes" id="UP001151518"/>
    </source>
</evidence>
<dbReference type="AlphaFoldDB" id="A0A9W8KUT4"/>
<dbReference type="OrthoDB" id="5584915at2759"/>
<dbReference type="EMBL" id="JANBTW010000091">
    <property type="protein sequence ID" value="KAJ2671950.1"/>
    <property type="molecule type" value="Genomic_DNA"/>
</dbReference>
<accession>A0A9W8KUT4</accession>
<organism evidence="3 4">
    <name type="scientific">Coemansia spiralis</name>
    <dbReference type="NCBI Taxonomy" id="417178"/>
    <lineage>
        <taxon>Eukaryota</taxon>
        <taxon>Fungi</taxon>
        <taxon>Fungi incertae sedis</taxon>
        <taxon>Zoopagomycota</taxon>
        <taxon>Kickxellomycotina</taxon>
        <taxon>Kickxellomycetes</taxon>
        <taxon>Kickxellales</taxon>
        <taxon>Kickxellaceae</taxon>
        <taxon>Coemansia</taxon>
    </lineage>
</organism>
<comment type="caution">
    <text evidence="3">The sequence shown here is derived from an EMBL/GenBank/DDBJ whole genome shotgun (WGS) entry which is preliminary data.</text>
</comment>
<feature type="region of interest" description="Disordered" evidence="1">
    <location>
        <begin position="1"/>
        <end position="63"/>
    </location>
</feature>
<reference evidence="3" key="1">
    <citation type="submission" date="2022-07" db="EMBL/GenBank/DDBJ databases">
        <title>Phylogenomic reconstructions and comparative analyses of Kickxellomycotina fungi.</title>
        <authorList>
            <person name="Reynolds N.K."/>
            <person name="Stajich J.E."/>
            <person name="Barry K."/>
            <person name="Grigoriev I.V."/>
            <person name="Crous P."/>
            <person name="Smith M.E."/>
        </authorList>
    </citation>
    <scope>NUCLEOTIDE SEQUENCE</scope>
    <source>
        <strain evidence="3">NRRL 3115</strain>
    </source>
</reference>
<sequence length="870" mass="97383">MSSSNSGKRRTGPVTRAATKRARATQQNSQQGCVGHDGADSSGEDRSTSEYIPSQTSMPQRESNTAIYGWSQETDSSGPIVLIDNRQRGLRATSFTQPMARTQSDSTSASMELSNMISTPPSAPRPTEPSFPSKVSGSKIITGIDFGNMARKTGLIVDKTLVCKGFLASALTPLCICLPRRFGKTFNLSIIEEFFNVVNASDVAPQACRLSRGKIFEDSLLRIEEPEFFDEHFCKYPVIRLDFKNVEGSSLGTFYSSLARTIIEAMDRWIKRTKDQQLSRPLKKQRRNLVSHYDSLMGKLSNLSDVDWENYSGMGCITFRLLENFLYTHYKSNYIVLVDEYDVPLVEMQGKTWCGRAQETYTRLLGAIFKGNDHLEAGLMVGVHKINIAEVSSGVNNIEYVPLVANTDPEDNIRNPNDLSCYFGYEAKEIRMLIDQTRVLLGGRLGRGNPSTDEILLKMTEWYNGYRIGRITGKFNPFASVAFLKALSGDLSLDKAAKPYWGATGNSRIITEITLRNKDIITRLASRLISEYNNPTSQSATTGVDGIGQQSGRAADTQLVEYMELCESSLPPDMDSSLNIGQLKTLFLYTGYLTLRDSRILKIPDGELLKTWETLQLTAIFNSGESTDWQDVRSELCRNLYDGDVRGIQQQFSDVLQLLSNRSRAAYEPTSADYFRTFILGKILVRQPSDSESNMHGNNRQAELVAIPEGQGGDGQYDWRLTVPSGLTDRSETLSVTFEFKRISPADSQQPNYGVWAAQDALNQIVKNRYASNINPGHRRVDIGVAIGMRILCIRQRVWRRVSAGDRAAVQITAQQAQNNFSTYAQARGRDTESGEQVDVWDRELIAKDNAGWRDEHGWITVRVDDEYRT</sequence>
<dbReference type="Proteomes" id="UP001151518">
    <property type="component" value="Unassembled WGS sequence"/>
</dbReference>
<dbReference type="PANTHER" id="PTHR34825:SF1">
    <property type="entry name" value="AAA-ATPASE-LIKE DOMAIN-CONTAINING PROTEIN"/>
    <property type="match status" value="1"/>
</dbReference>
<dbReference type="Pfam" id="PF09820">
    <property type="entry name" value="AAA-ATPase_like"/>
    <property type="match status" value="1"/>
</dbReference>
<protein>
    <recommendedName>
        <fullName evidence="2">AAA-ATPase-like domain-containing protein</fullName>
    </recommendedName>
</protein>
<gene>
    <name evidence="3" type="ORF">GGI25_005293</name>
</gene>
<evidence type="ECO:0000313" key="3">
    <source>
        <dbReference type="EMBL" id="KAJ2671950.1"/>
    </source>
</evidence>
<name>A0A9W8KUT4_9FUNG</name>
<feature type="compositionally biased region" description="Basic and acidic residues" evidence="1">
    <location>
        <begin position="37"/>
        <end position="48"/>
    </location>
</feature>
<feature type="domain" description="AAA-ATPase-like" evidence="2">
    <location>
        <begin position="145"/>
        <end position="390"/>
    </location>
</feature>
<feature type="compositionally biased region" description="Polar residues" evidence="1">
    <location>
        <begin position="49"/>
        <end position="63"/>
    </location>
</feature>
<dbReference type="InterPro" id="IPR018631">
    <property type="entry name" value="AAA-ATPase-like_dom"/>
</dbReference>